<dbReference type="Gene3D" id="3.90.1150.10">
    <property type="entry name" value="Aspartate Aminotransferase, domain 1"/>
    <property type="match status" value="1"/>
</dbReference>
<evidence type="ECO:0000256" key="1">
    <source>
        <dbReference type="ARBA" id="ARBA00001933"/>
    </source>
</evidence>
<dbReference type="EMBL" id="PIPV01000009">
    <property type="protein sequence ID" value="RUO51681.1"/>
    <property type="molecule type" value="Genomic_DNA"/>
</dbReference>
<dbReference type="GO" id="GO:0008732">
    <property type="term" value="F:L-allo-threonine aldolase activity"/>
    <property type="evidence" value="ECO:0007669"/>
    <property type="project" value="TreeGrafter"/>
</dbReference>
<keyword evidence="4" id="KW-0663">Pyridoxal phosphate</keyword>
<evidence type="ECO:0000256" key="4">
    <source>
        <dbReference type="ARBA" id="ARBA00022898"/>
    </source>
</evidence>
<accession>A0A432XSW9</accession>
<proteinExistence type="inferred from homology"/>
<dbReference type="PANTHER" id="PTHR48097:SF9">
    <property type="entry name" value="L-THREONINE ALDOLASE"/>
    <property type="match status" value="1"/>
</dbReference>
<dbReference type="PANTHER" id="PTHR48097">
    <property type="entry name" value="L-THREONINE ALDOLASE-RELATED"/>
    <property type="match status" value="1"/>
</dbReference>
<evidence type="ECO:0000313" key="7">
    <source>
        <dbReference type="Proteomes" id="UP000287330"/>
    </source>
</evidence>
<comment type="caution">
    <text evidence="6">The sequence shown here is derived from an EMBL/GenBank/DDBJ whole genome shotgun (WGS) entry which is preliminary data.</text>
</comment>
<dbReference type="GO" id="GO:0006567">
    <property type="term" value="P:L-threonine catabolic process"/>
    <property type="evidence" value="ECO:0007669"/>
    <property type="project" value="TreeGrafter"/>
</dbReference>
<comment type="subunit">
    <text evidence="3">Homotetramer.</text>
</comment>
<dbReference type="SUPFAM" id="SSF53383">
    <property type="entry name" value="PLP-dependent transferases"/>
    <property type="match status" value="1"/>
</dbReference>
<sequence length="363" mass="40003">MQISDALKSEFSKLQMTASSVIHRHQQPSLGEELEQLSQYADEADTRDSYGRGGVIREFEQQICELFDKSAALFLPTGTLAQCAAMKCYSEISGRNTIGLHPTSHLELHEHDAIRTLWGLSVTPIGEATRVLTAVDVIALDPNKTAAIIVETPMREIGGEMPSWDDLLAMRAWCSQHNVRMHLDGARIWQATEYYQRSLADIAALFDSLYVSFYKDLGGIYGAALIGSEDLITASRVWARRAGGNPITLYPSALAARLGVQTYLPKMPEFVEYTQRLTDLLSDAGFELIPKQPKAAMFHIRLKSNPAAVTEKIIHYGQQTGVIVLPLPRSGDAESAICEVSIGTQALKQAPEFWVKHLTASGL</sequence>
<organism evidence="6 7">
    <name type="scientific">Idiomarina fontislapidosi</name>
    <dbReference type="NCBI Taxonomy" id="263723"/>
    <lineage>
        <taxon>Bacteria</taxon>
        <taxon>Pseudomonadati</taxon>
        <taxon>Pseudomonadota</taxon>
        <taxon>Gammaproteobacteria</taxon>
        <taxon>Alteromonadales</taxon>
        <taxon>Idiomarinaceae</taxon>
        <taxon>Idiomarina</taxon>
    </lineage>
</organism>
<reference evidence="7" key="1">
    <citation type="journal article" date="2018" name="Front. Microbiol.">
        <title>Genome-Based Analysis Reveals the Taxonomy and Diversity of the Family Idiomarinaceae.</title>
        <authorList>
            <person name="Liu Y."/>
            <person name="Lai Q."/>
            <person name="Shao Z."/>
        </authorList>
    </citation>
    <scope>NUCLEOTIDE SEQUENCE [LARGE SCALE GENOMIC DNA]</scope>
    <source>
        <strain evidence="7">F23</strain>
    </source>
</reference>
<dbReference type="OrthoDB" id="9774495at2"/>
<evidence type="ECO:0000256" key="3">
    <source>
        <dbReference type="ARBA" id="ARBA00011881"/>
    </source>
</evidence>
<dbReference type="InterPro" id="IPR015424">
    <property type="entry name" value="PyrdxlP-dep_Trfase"/>
</dbReference>
<comment type="cofactor">
    <cofactor evidence="1">
        <name>pyridoxal 5'-phosphate</name>
        <dbReference type="ChEBI" id="CHEBI:597326"/>
    </cofactor>
</comment>
<name>A0A432XSW9_9GAMM</name>
<dbReference type="InterPro" id="IPR015421">
    <property type="entry name" value="PyrdxlP-dep_Trfase_major"/>
</dbReference>
<gene>
    <name evidence="6" type="ORF">CWE25_10400</name>
</gene>
<protein>
    <submittedName>
        <fullName evidence="6">Threonine aldolase</fullName>
    </submittedName>
</protein>
<dbReference type="AlphaFoldDB" id="A0A432XSW9"/>
<keyword evidence="7" id="KW-1185">Reference proteome</keyword>
<dbReference type="InterPro" id="IPR001597">
    <property type="entry name" value="ArAA_b-elim_lyase/Thr_aldolase"/>
</dbReference>
<dbReference type="Proteomes" id="UP000287330">
    <property type="component" value="Unassembled WGS sequence"/>
</dbReference>
<dbReference type="Gene3D" id="3.40.640.10">
    <property type="entry name" value="Type I PLP-dependent aspartate aminotransferase-like (Major domain)"/>
    <property type="match status" value="1"/>
</dbReference>
<evidence type="ECO:0000256" key="2">
    <source>
        <dbReference type="ARBA" id="ARBA00006966"/>
    </source>
</evidence>
<dbReference type="Pfam" id="PF01212">
    <property type="entry name" value="Beta_elim_lyase"/>
    <property type="match status" value="1"/>
</dbReference>
<dbReference type="GO" id="GO:0006545">
    <property type="term" value="P:glycine biosynthetic process"/>
    <property type="evidence" value="ECO:0007669"/>
    <property type="project" value="TreeGrafter"/>
</dbReference>
<dbReference type="InterPro" id="IPR015422">
    <property type="entry name" value="PyrdxlP-dep_Trfase_small"/>
</dbReference>
<feature type="domain" description="Aromatic amino acid beta-eliminating lyase/threonine aldolase" evidence="5">
    <location>
        <begin position="48"/>
        <end position="286"/>
    </location>
</feature>
<dbReference type="GO" id="GO:0005829">
    <property type="term" value="C:cytosol"/>
    <property type="evidence" value="ECO:0007669"/>
    <property type="project" value="TreeGrafter"/>
</dbReference>
<dbReference type="RefSeq" id="WP_110575508.1">
    <property type="nucleotide sequence ID" value="NZ_PIPV01000009.1"/>
</dbReference>
<evidence type="ECO:0000259" key="5">
    <source>
        <dbReference type="Pfam" id="PF01212"/>
    </source>
</evidence>
<evidence type="ECO:0000313" key="6">
    <source>
        <dbReference type="EMBL" id="RUO51681.1"/>
    </source>
</evidence>
<comment type="similarity">
    <text evidence="2">Belongs to the threonine aldolase family.</text>
</comment>